<dbReference type="OrthoDB" id="1691101at2"/>
<dbReference type="EMBL" id="CP032364">
    <property type="protein sequence ID" value="AYB00290.1"/>
    <property type="molecule type" value="Genomic_DNA"/>
</dbReference>
<dbReference type="Proteomes" id="UP000265562">
    <property type="component" value="Chromosome"/>
</dbReference>
<proteinExistence type="predicted"/>
<reference evidence="1 2" key="1">
    <citation type="submission" date="2018-09" db="EMBL/GenBank/DDBJ databases">
        <title>Genome sequencing of Lachnoanaerobaculum umeaense DSM 23576.</title>
        <authorList>
            <person name="Kook J.-K."/>
            <person name="Park S.-N."/>
            <person name="Lim Y.K."/>
        </authorList>
    </citation>
    <scope>NUCLEOTIDE SEQUENCE [LARGE SCALE GENOMIC DNA]</scope>
    <source>
        <strain evidence="2">DSM 23576 \ CCUG 58757</strain>
    </source>
</reference>
<accession>A0A385Q3L0</accession>
<protein>
    <submittedName>
        <fullName evidence="1">Uncharacterized protein</fullName>
    </submittedName>
</protein>
<evidence type="ECO:0000313" key="1">
    <source>
        <dbReference type="EMBL" id="AYB00290.1"/>
    </source>
</evidence>
<dbReference type="KEGG" id="lua:D4A81_10305"/>
<dbReference type="AlphaFoldDB" id="A0A385Q3L0"/>
<evidence type="ECO:0000313" key="2">
    <source>
        <dbReference type="Proteomes" id="UP000265562"/>
    </source>
</evidence>
<gene>
    <name evidence="1" type="ORF">D4A81_10305</name>
</gene>
<keyword evidence="2" id="KW-1185">Reference proteome</keyword>
<name>A0A385Q3L0_9FIRM</name>
<organism evidence="1 2">
    <name type="scientific">Lachnoanaerobaculum umeaense</name>
    <dbReference type="NCBI Taxonomy" id="617123"/>
    <lineage>
        <taxon>Bacteria</taxon>
        <taxon>Bacillati</taxon>
        <taxon>Bacillota</taxon>
        <taxon>Clostridia</taxon>
        <taxon>Lachnospirales</taxon>
        <taxon>Lachnospiraceae</taxon>
        <taxon>Lachnoanaerobaculum</taxon>
    </lineage>
</organism>
<dbReference type="RefSeq" id="WP_111524945.1">
    <property type="nucleotide sequence ID" value="NZ_CP032364.1"/>
</dbReference>
<sequence>MTDDRKYIYVKCEKIYVSDEIYKAYKKQVNHEAYLNKSDKKHKVYGYEDYKIDLNSIVDEDVDIEKIIETKVRINDLYHALRKLNDGKL</sequence>